<reference evidence="5 6" key="1">
    <citation type="submission" date="2021-12" db="EMBL/GenBank/DDBJ databases">
        <title>Genome sequencing of bacteria with rrn-lacking chromosome and rrn-plasmid.</title>
        <authorList>
            <person name="Anda M."/>
            <person name="Iwasaki W."/>
        </authorList>
    </citation>
    <scope>NUCLEOTIDE SEQUENCE [LARGE SCALE GENOMIC DNA]</scope>
    <source>
        <strain evidence="5 6">DSM 100852</strain>
        <plasmid evidence="5 6">pFA1</plasmid>
    </source>
</reference>
<feature type="domain" description="HTH araC/xylS-type" evidence="4">
    <location>
        <begin position="188"/>
        <end position="286"/>
    </location>
</feature>
<dbReference type="SUPFAM" id="SSF46689">
    <property type="entry name" value="Homeodomain-like"/>
    <property type="match status" value="1"/>
</dbReference>
<evidence type="ECO:0000256" key="3">
    <source>
        <dbReference type="ARBA" id="ARBA00023163"/>
    </source>
</evidence>
<dbReference type="GO" id="GO:0043565">
    <property type="term" value="F:sequence-specific DNA binding"/>
    <property type="evidence" value="ECO:0007669"/>
    <property type="project" value="InterPro"/>
</dbReference>
<dbReference type="Gene3D" id="1.10.10.60">
    <property type="entry name" value="Homeodomain-like"/>
    <property type="match status" value="1"/>
</dbReference>
<keyword evidence="5" id="KW-0614">Plasmid</keyword>
<dbReference type="AlphaFoldDB" id="A0AAU9DB33"/>
<dbReference type="InterPro" id="IPR020449">
    <property type="entry name" value="Tscrpt_reg_AraC-type_HTH"/>
</dbReference>
<protein>
    <submittedName>
        <fullName evidence="5">Transcriptional regulator</fullName>
    </submittedName>
</protein>
<organism evidence="5 6">
    <name type="scientific">Fulvitalea axinellae</name>
    <dbReference type="NCBI Taxonomy" id="1182444"/>
    <lineage>
        <taxon>Bacteria</taxon>
        <taxon>Pseudomonadati</taxon>
        <taxon>Bacteroidota</taxon>
        <taxon>Cytophagia</taxon>
        <taxon>Cytophagales</taxon>
        <taxon>Persicobacteraceae</taxon>
        <taxon>Fulvitalea</taxon>
    </lineage>
</organism>
<gene>
    <name evidence="5" type="ORF">FUAX_41810</name>
</gene>
<dbReference type="PANTHER" id="PTHR43280">
    <property type="entry name" value="ARAC-FAMILY TRANSCRIPTIONAL REGULATOR"/>
    <property type="match status" value="1"/>
</dbReference>
<dbReference type="InterPro" id="IPR018060">
    <property type="entry name" value="HTH_AraC"/>
</dbReference>
<evidence type="ECO:0000256" key="2">
    <source>
        <dbReference type="ARBA" id="ARBA00023125"/>
    </source>
</evidence>
<dbReference type="Pfam" id="PF02311">
    <property type="entry name" value="AraC_binding"/>
    <property type="match status" value="1"/>
</dbReference>
<dbReference type="KEGG" id="fax:FUAX_41810"/>
<dbReference type="PRINTS" id="PR00032">
    <property type="entry name" value="HTHARAC"/>
</dbReference>
<keyword evidence="1" id="KW-0805">Transcription regulation</keyword>
<accession>A0AAU9DB33</accession>
<keyword evidence="6" id="KW-1185">Reference proteome</keyword>
<geneLocation type="plasmid" evidence="5 6">
    <name>pFA1</name>
</geneLocation>
<keyword evidence="2" id="KW-0238">DNA-binding</keyword>
<dbReference type="InterPro" id="IPR037923">
    <property type="entry name" value="HTH-like"/>
</dbReference>
<keyword evidence="3" id="KW-0804">Transcription</keyword>
<dbReference type="PANTHER" id="PTHR43280:SF32">
    <property type="entry name" value="TRANSCRIPTIONAL REGULATORY PROTEIN"/>
    <property type="match status" value="1"/>
</dbReference>
<dbReference type="GO" id="GO:0003700">
    <property type="term" value="F:DNA-binding transcription factor activity"/>
    <property type="evidence" value="ECO:0007669"/>
    <property type="project" value="InterPro"/>
</dbReference>
<dbReference type="EMBL" id="AP025315">
    <property type="protein sequence ID" value="BDD11749.1"/>
    <property type="molecule type" value="Genomic_DNA"/>
</dbReference>
<evidence type="ECO:0000259" key="4">
    <source>
        <dbReference type="PROSITE" id="PS01124"/>
    </source>
</evidence>
<evidence type="ECO:0000313" key="6">
    <source>
        <dbReference type="Proteomes" id="UP001348817"/>
    </source>
</evidence>
<evidence type="ECO:0000313" key="5">
    <source>
        <dbReference type="EMBL" id="BDD11749.1"/>
    </source>
</evidence>
<dbReference type="InterPro" id="IPR003313">
    <property type="entry name" value="AraC-bd"/>
</dbReference>
<dbReference type="SMART" id="SM00342">
    <property type="entry name" value="HTH_ARAC"/>
    <property type="match status" value="1"/>
</dbReference>
<dbReference type="InterPro" id="IPR009057">
    <property type="entry name" value="Homeodomain-like_sf"/>
</dbReference>
<dbReference type="RefSeq" id="WP_338394862.1">
    <property type="nucleotide sequence ID" value="NZ_AP025315.1"/>
</dbReference>
<dbReference type="Pfam" id="PF12833">
    <property type="entry name" value="HTH_18"/>
    <property type="match status" value="1"/>
</dbReference>
<name>A0AAU9DB33_9BACT</name>
<dbReference type="Proteomes" id="UP001348817">
    <property type="component" value="Plasmid pFA1"/>
</dbReference>
<evidence type="ECO:0000256" key="1">
    <source>
        <dbReference type="ARBA" id="ARBA00023015"/>
    </source>
</evidence>
<dbReference type="PROSITE" id="PS01124">
    <property type="entry name" value="HTH_ARAC_FAMILY_2"/>
    <property type="match status" value="1"/>
</dbReference>
<sequence length="288" mass="33392">MSRSIKNIPIRKICPEEEAVNFAKHVRFLKLKDLLGGKGMSQSIHRHDFFFLLFIQKGSGNHRIDFVSYPIWDNTLFFMRPGQVHEIELKAGAEGYILEFSPRVFYIANERTPDMIRKLGRNNLFNLSVDSRKNIEFLFDKMGKELESGSIFYEDAFKNCLGLLLIEILRLESVESRTERSYQQERLDELCDLVDQNISTGKKVSDYAEMMNLSSFQLNNITKSILGKTCSALINEQIVLESKRQLLATSNQINEIAFAMGFEDVSYFSRFFKKHTGHTPTELRENFK</sequence>
<proteinExistence type="predicted"/>
<dbReference type="SUPFAM" id="SSF51215">
    <property type="entry name" value="Regulatory protein AraC"/>
    <property type="match status" value="1"/>
</dbReference>